<dbReference type="RefSeq" id="WP_059546717.1">
    <property type="nucleotide sequence ID" value="NZ_JAIMCT010000023.1"/>
</dbReference>
<feature type="binding site" evidence="11">
    <location>
        <begin position="51"/>
        <end position="54"/>
    </location>
    <ligand>
        <name>substrate</name>
    </ligand>
</feature>
<dbReference type="NCBIfam" id="TIGR01662">
    <property type="entry name" value="HAD-SF-IIIA"/>
    <property type="match status" value="1"/>
</dbReference>
<evidence type="ECO:0000313" key="15">
    <source>
        <dbReference type="Proteomes" id="UP000056450"/>
    </source>
</evidence>
<organism evidence="14 15">
    <name type="scientific">Burkholderia latens</name>
    <dbReference type="NCBI Taxonomy" id="488446"/>
    <lineage>
        <taxon>Bacteria</taxon>
        <taxon>Pseudomonadati</taxon>
        <taxon>Pseudomonadota</taxon>
        <taxon>Betaproteobacteria</taxon>
        <taxon>Burkholderiales</taxon>
        <taxon>Burkholderiaceae</taxon>
        <taxon>Burkholderia</taxon>
        <taxon>Burkholderia cepacia complex</taxon>
    </lineage>
</organism>
<gene>
    <name evidence="14" type="ORF">WI41_20390</name>
</gene>
<dbReference type="Gene3D" id="3.40.50.1000">
    <property type="entry name" value="HAD superfamily/HAD-like"/>
    <property type="match status" value="1"/>
</dbReference>
<dbReference type="CDD" id="cd07503">
    <property type="entry name" value="HAD_HisB-N"/>
    <property type="match status" value="1"/>
</dbReference>
<evidence type="ECO:0000256" key="11">
    <source>
        <dbReference type="PIRSR" id="PIRSR004682-2"/>
    </source>
</evidence>
<sequence length="190" mass="20832">MKRKALFLDRDGVINVDHGYVHRRQDCVFVDGIFDLVRRANAAGYQVVIVTNQAGIARGYFSETQFDAFMTWMRDAFGALGARIDRVYFCPHHPDAGMGAYKQACTCRKPQPGMFEAARRDLGLDMSASIMIGDKPSDLDAAARAGVGHRFLFVADGGNRAPHEPGVTTISRLSDVSPLLHGHVPRAEPA</sequence>
<dbReference type="PIRSF" id="PIRSF004682">
    <property type="entry name" value="GmhB"/>
    <property type="match status" value="1"/>
</dbReference>
<comment type="similarity">
    <text evidence="8 9">Belongs to the gmhB family.</text>
</comment>
<dbReference type="InterPro" id="IPR006549">
    <property type="entry name" value="HAD-SF_hydro_IIIA"/>
</dbReference>
<keyword evidence="4 9" id="KW-0378">Hydrolase</keyword>
<dbReference type="InterPro" id="IPR023214">
    <property type="entry name" value="HAD_sf"/>
</dbReference>
<dbReference type="EC" id="3.1.3.-" evidence="9"/>
<feature type="binding site" evidence="13">
    <location>
        <position position="134"/>
    </location>
    <ligand>
        <name>Mg(2+)</name>
        <dbReference type="ChEBI" id="CHEBI:18420"/>
    </ligand>
</feature>
<dbReference type="EMBL" id="LOTQ01000030">
    <property type="protein sequence ID" value="KVA04464.1"/>
    <property type="molecule type" value="Genomic_DNA"/>
</dbReference>
<dbReference type="PANTHER" id="PTHR42891:SF1">
    <property type="entry name" value="D-GLYCERO-BETA-D-MANNO-HEPTOSE-1,7-BISPHOSPHATE 7-PHOSPHATASE"/>
    <property type="match status" value="1"/>
</dbReference>
<keyword evidence="6 9" id="KW-0119">Carbohydrate metabolism</keyword>
<dbReference type="GO" id="GO:0016791">
    <property type="term" value="F:phosphatase activity"/>
    <property type="evidence" value="ECO:0007669"/>
    <property type="project" value="InterPro"/>
</dbReference>
<dbReference type="GO" id="GO:0046872">
    <property type="term" value="F:metal ion binding"/>
    <property type="evidence" value="ECO:0007669"/>
    <property type="project" value="UniProtKB-KW"/>
</dbReference>
<dbReference type="NCBIfam" id="NF006506">
    <property type="entry name" value="PRK08942.1"/>
    <property type="match status" value="1"/>
</dbReference>
<evidence type="ECO:0000256" key="3">
    <source>
        <dbReference type="ARBA" id="ARBA00022723"/>
    </source>
</evidence>
<feature type="binding site" evidence="13">
    <location>
        <position position="107"/>
    </location>
    <ligand>
        <name>Zn(2+)</name>
        <dbReference type="ChEBI" id="CHEBI:29105"/>
    </ligand>
</feature>
<feature type="site" description="Stabilizes the phosphoryl group" evidence="12">
    <location>
        <position position="51"/>
    </location>
</feature>
<evidence type="ECO:0000256" key="10">
    <source>
        <dbReference type="PIRSR" id="PIRSR004682-1"/>
    </source>
</evidence>
<name>A0AAP1G8N9_9BURK</name>
<dbReference type="SUPFAM" id="SSF56784">
    <property type="entry name" value="HAD-like"/>
    <property type="match status" value="1"/>
</dbReference>
<dbReference type="Pfam" id="PF13242">
    <property type="entry name" value="Hydrolase_like"/>
    <property type="match status" value="1"/>
</dbReference>
<feature type="active site" description="Nucleophile" evidence="10">
    <location>
        <position position="9"/>
    </location>
</feature>
<dbReference type="NCBIfam" id="TIGR00213">
    <property type="entry name" value="GmhB_yaeD"/>
    <property type="match status" value="1"/>
</dbReference>
<feature type="binding site" evidence="13">
    <location>
        <position position="11"/>
    </location>
    <ligand>
        <name>Mg(2+)</name>
        <dbReference type="ChEBI" id="CHEBI:18420"/>
    </ligand>
</feature>
<keyword evidence="13" id="KW-0460">Magnesium</keyword>
<evidence type="ECO:0000256" key="1">
    <source>
        <dbReference type="ARBA" id="ARBA00004496"/>
    </source>
</evidence>
<feature type="binding site" evidence="13">
    <location>
        <position position="105"/>
    </location>
    <ligand>
        <name>Zn(2+)</name>
        <dbReference type="ChEBI" id="CHEBI:29105"/>
    </ligand>
</feature>
<dbReference type="NCBIfam" id="TIGR01656">
    <property type="entry name" value="Histidinol-ppas"/>
    <property type="match status" value="1"/>
</dbReference>
<dbReference type="InterPro" id="IPR006543">
    <property type="entry name" value="Histidinol-phos"/>
</dbReference>
<evidence type="ECO:0000256" key="4">
    <source>
        <dbReference type="ARBA" id="ARBA00022801"/>
    </source>
</evidence>
<comment type="cofactor">
    <cofactor evidence="13">
        <name>Zn(2+)</name>
        <dbReference type="ChEBI" id="CHEBI:29105"/>
    </cofactor>
</comment>
<evidence type="ECO:0000313" key="14">
    <source>
        <dbReference type="EMBL" id="KVA04464.1"/>
    </source>
</evidence>
<accession>A0AAP1G8N9</accession>
<dbReference type="FunFam" id="3.40.50.1000:FF:000037">
    <property type="entry name" value="D,D-heptose 1,7-bisphosphate phosphatase"/>
    <property type="match status" value="1"/>
</dbReference>
<evidence type="ECO:0000256" key="5">
    <source>
        <dbReference type="ARBA" id="ARBA00022833"/>
    </source>
</evidence>
<evidence type="ECO:0000256" key="13">
    <source>
        <dbReference type="PIRSR" id="PIRSR004682-4"/>
    </source>
</evidence>
<feature type="site" description="Stabilizes the phosphoryl group" evidence="12">
    <location>
        <position position="109"/>
    </location>
</feature>
<evidence type="ECO:0000256" key="8">
    <source>
        <dbReference type="ARBA" id="ARBA00061616"/>
    </source>
</evidence>
<feature type="binding site" evidence="13">
    <location>
        <position position="135"/>
    </location>
    <ligand>
        <name>Mg(2+)</name>
        <dbReference type="ChEBI" id="CHEBI:18420"/>
    </ligand>
</feature>
<dbReference type="InterPro" id="IPR036412">
    <property type="entry name" value="HAD-like_sf"/>
</dbReference>
<dbReference type="Proteomes" id="UP000056450">
    <property type="component" value="Unassembled WGS sequence"/>
</dbReference>
<protein>
    <recommendedName>
        <fullName evidence="7 9">D,D-heptose 1,7-bisphosphate phosphatase</fullName>
        <ecNumber evidence="9">3.1.3.-</ecNumber>
    </recommendedName>
</protein>
<feature type="active site" description="Nucleophile" evidence="10">
    <location>
        <position position="11"/>
    </location>
</feature>
<dbReference type="GO" id="GO:0005975">
    <property type="term" value="P:carbohydrate metabolic process"/>
    <property type="evidence" value="ECO:0007669"/>
    <property type="project" value="InterPro"/>
</dbReference>
<feature type="site" description="Contributes to substrate recognition" evidence="12">
    <location>
        <position position="108"/>
    </location>
</feature>
<keyword evidence="3 13" id="KW-0479">Metal-binding</keyword>
<evidence type="ECO:0000256" key="2">
    <source>
        <dbReference type="ARBA" id="ARBA00022490"/>
    </source>
</evidence>
<dbReference type="InterPro" id="IPR004446">
    <property type="entry name" value="Heptose_bisP_phosphatase"/>
</dbReference>
<feature type="binding site" evidence="11">
    <location>
        <begin position="9"/>
        <end position="11"/>
    </location>
    <ligand>
        <name>substrate</name>
    </ligand>
</feature>
<feature type="binding site" evidence="11">
    <location>
        <begin position="17"/>
        <end position="20"/>
    </location>
    <ligand>
        <name>substrate</name>
    </ligand>
</feature>
<keyword evidence="2 9" id="KW-0963">Cytoplasm</keyword>
<evidence type="ECO:0000256" key="6">
    <source>
        <dbReference type="ARBA" id="ARBA00023277"/>
    </source>
</evidence>
<feature type="binding site" evidence="11">
    <location>
        <position position="135"/>
    </location>
    <ligand>
        <name>substrate</name>
    </ligand>
</feature>
<evidence type="ECO:0000256" key="9">
    <source>
        <dbReference type="PIRNR" id="PIRNR004682"/>
    </source>
</evidence>
<reference evidence="14 15" key="1">
    <citation type="submission" date="2015-11" db="EMBL/GenBank/DDBJ databases">
        <title>Expanding the genomic diversity of Burkholderia species for the development of highly accurate diagnostics.</title>
        <authorList>
            <person name="Sahl J."/>
            <person name="Keim P."/>
            <person name="Wagner D."/>
        </authorList>
    </citation>
    <scope>NUCLEOTIDE SEQUENCE [LARGE SCALE GENOMIC DNA]</scope>
    <source>
        <strain evidence="14 15">RF32-BP12</strain>
    </source>
</reference>
<comment type="caution">
    <text evidence="14">The sequence shown here is derived from an EMBL/GenBank/DDBJ whole genome shotgun (WGS) entry which is preliminary data.</text>
</comment>
<feature type="binding site" evidence="13">
    <location>
        <position position="92"/>
    </location>
    <ligand>
        <name>Zn(2+)</name>
        <dbReference type="ChEBI" id="CHEBI:29105"/>
    </ligand>
</feature>
<dbReference type="GO" id="GO:0005737">
    <property type="term" value="C:cytoplasm"/>
    <property type="evidence" value="ECO:0007669"/>
    <property type="project" value="UniProtKB-SubCell"/>
</dbReference>
<dbReference type="AlphaFoldDB" id="A0AAP1G8N9"/>
<comment type="subcellular location">
    <subcellularLocation>
        <location evidence="1 9">Cytoplasm</location>
    </subcellularLocation>
</comment>
<evidence type="ECO:0000256" key="7">
    <source>
        <dbReference type="ARBA" id="ARBA00031828"/>
    </source>
</evidence>
<feature type="binding site" evidence="11">
    <location>
        <begin position="108"/>
        <end position="109"/>
    </location>
    <ligand>
        <name>substrate</name>
    </ligand>
</feature>
<dbReference type="PANTHER" id="PTHR42891">
    <property type="entry name" value="D-GLYCERO-BETA-D-MANNO-HEPTOSE-1,7-BISPHOSPHATE 7-PHOSPHATASE"/>
    <property type="match status" value="1"/>
</dbReference>
<keyword evidence="5 13" id="KW-0862">Zinc</keyword>
<feature type="binding site" evidence="13">
    <location>
        <position position="90"/>
    </location>
    <ligand>
        <name>Zn(2+)</name>
        <dbReference type="ChEBI" id="CHEBI:29105"/>
    </ligand>
</feature>
<comment type="cofactor">
    <cofactor evidence="13">
        <name>Mg(2+)</name>
        <dbReference type="ChEBI" id="CHEBI:18420"/>
    </cofactor>
</comment>
<evidence type="ECO:0000256" key="12">
    <source>
        <dbReference type="PIRSR" id="PIRSR004682-3"/>
    </source>
</evidence>
<proteinExistence type="inferred from homology"/>
<feature type="binding site" evidence="13">
    <location>
        <position position="9"/>
    </location>
    <ligand>
        <name>Mg(2+)</name>
        <dbReference type="ChEBI" id="CHEBI:18420"/>
    </ligand>
</feature>